<evidence type="ECO:0000313" key="7">
    <source>
        <dbReference type="EMBL" id="PYZ95424.1"/>
    </source>
</evidence>
<evidence type="ECO:0000313" key="8">
    <source>
        <dbReference type="Proteomes" id="UP000248066"/>
    </source>
</evidence>
<dbReference type="Gene3D" id="3.10.290.10">
    <property type="entry name" value="RNA-binding S4 domain"/>
    <property type="match status" value="1"/>
</dbReference>
<protein>
    <recommendedName>
        <fullName evidence="5">RQC P-site tRNA stabilizing factor</fullName>
        <shortName evidence="5">RqcP</shortName>
    </recommendedName>
    <alternativeName>
        <fullName evidence="5">Ribosome-associated protein quality control protein P</fullName>
    </alternativeName>
</protein>
<name>A0A2W0H0X1_9BACI</name>
<reference evidence="7 8" key="1">
    <citation type="submission" date="2017-10" db="EMBL/GenBank/DDBJ databases">
        <title>Bacillus sp. nov., a halophilic bacterium isolated from a Yangshapao Lake.</title>
        <authorList>
            <person name="Wang H."/>
        </authorList>
    </citation>
    <scope>NUCLEOTIDE SEQUENCE [LARGE SCALE GENOMIC DNA]</scope>
    <source>
        <strain evidence="7 8">YSP-3</strain>
    </source>
</reference>
<dbReference type="EMBL" id="PDOF01000005">
    <property type="protein sequence ID" value="PYZ95424.1"/>
    <property type="molecule type" value="Genomic_DNA"/>
</dbReference>
<dbReference type="InterPro" id="IPR036986">
    <property type="entry name" value="S4_RNA-bd_sf"/>
</dbReference>
<dbReference type="GO" id="GO:0019843">
    <property type="term" value="F:rRNA binding"/>
    <property type="evidence" value="ECO:0007669"/>
    <property type="project" value="UniProtKB-UniRule"/>
</dbReference>
<evidence type="ECO:0000259" key="6">
    <source>
        <dbReference type="SMART" id="SM00363"/>
    </source>
</evidence>
<dbReference type="PROSITE" id="PS50889">
    <property type="entry name" value="S4"/>
    <property type="match status" value="1"/>
</dbReference>
<gene>
    <name evidence="5" type="primary">rqcP</name>
    <name evidence="7" type="ORF">CR205_19605</name>
</gene>
<evidence type="ECO:0000256" key="1">
    <source>
        <dbReference type="ARBA" id="ARBA00022555"/>
    </source>
</evidence>
<dbReference type="InterPro" id="IPR002942">
    <property type="entry name" value="S4_RNA-bd"/>
</dbReference>
<dbReference type="GO" id="GO:0000049">
    <property type="term" value="F:tRNA binding"/>
    <property type="evidence" value="ECO:0007669"/>
    <property type="project" value="UniProtKB-UniRule"/>
</dbReference>
<dbReference type="SMART" id="SM00363">
    <property type="entry name" value="S4"/>
    <property type="match status" value="1"/>
</dbReference>
<accession>A0A2W0H0X1</accession>
<dbReference type="CDD" id="cd00165">
    <property type="entry name" value="S4"/>
    <property type="match status" value="1"/>
</dbReference>
<evidence type="ECO:0000256" key="5">
    <source>
        <dbReference type="HAMAP-Rule" id="MF_00871"/>
    </source>
</evidence>
<dbReference type="InterPro" id="IPR025490">
    <property type="entry name" value="RqcP"/>
</dbReference>
<comment type="subunit">
    <text evidence="5">Associates with stalled 50S ribosomal subunits. Binds to RqcH, 23S rRNA and the P-site tRNA. Does not require RqcH for association with 50S subunits.</text>
</comment>
<evidence type="ECO:0000256" key="3">
    <source>
        <dbReference type="ARBA" id="ARBA00022884"/>
    </source>
</evidence>
<proteinExistence type="inferred from homology"/>
<dbReference type="AlphaFoldDB" id="A0A2W0H0X1"/>
<evidence type="ECO:0000256" key="2">
    <source>
        <dbReference type="ARBA" id="ARBA00022730"/>
    </source>
</evidence>
<dbReference type="SUPFAM" id="SSF55174">
    <property type="entry name" value="Alpha-L RNA-binding motif"/>
    <property type="match status" value="1"/>
</dbReference>
<comment type="caution">
    <text evidence="7">The sequence shown here is derived from an EMBL/GenBank/DDBJ whole genome shotgun (WGS) entry which is preliminary data.</text>
</comment>
<dbReference type="GO" id="GO:0072344">
    <property type="term" value="P:rescue of stalled ribosome"/>
    <property type="evidence" value="ECO:0007669"/>
    <property type="project" value="UniProtKB-UniRule"/>
</dbReference>
<keyword evidence="3 5" id="KW-0694">RNA-binding</keyword>
<dbReference type="GO" id="GO:0043023">
    <property type="term" value="F:ribosomal large subunit binding"/>
    <property type="evidence" value="ECO:0007669"/>
    <property type="project" value="UniProtKB-UniRule"/>
</dbReference>
<dbReference type="HAMAP" id="MF_00871">
    <property type="entry name" value="RqcP"/>
    <property type="match status" value="1"/>
</dbReference>
<dbReference type="Proteomes" id="UP000248066">
    <property type="component" value="Unassembled WGS sequence"/>
</dbReference>
<dbReference type="Pfam" id="PF01479">
    <property type="entry name" value="S4"/>
    <property type="match status" value="1"/>
</dbReference>
<dbReference type="PIRSF" id="PIRSF038881">
    <property type="entry name" value="RNAbp_HP1423"/>
    <property type="match status" value="1"/>
</dbReference>
<feature type="domain" description="RNA-binding S4" evidence="6">
    <location>
        <begin position="1"/>
        <end position="68"/>
    </location>
</feature>
<comment type="similarity">
    <text evidence="5">Belongs to the RqcP family.</text>
</comment>
<dbReference type="OrthoDB" id="9805210at2"/>
<keyword evidence="2 5" id="KW-0699">rRNA-binding</keyword>
<evidence type="ECO:0000256" key="4">
    <source>
        <dbReference type="ARBA" id="ARBA00022917"/>
    </source>
</evidence>
<keyword evidence="1 5" id="KW-0820">tRNA-binding</keyword>
<dbReference type="RefSeq" id="WP_110521853.1">
    <property type="nucleotide sequence ID" value="NZ_PDOF01000005.1"/>
</dbReference>
<organism evidence="7 8">
    <name type="scientific">Alteribacter lacisalsi</name>
    <dbReference type="NCBI Taxonomy" id="2045244"/>
    <lineage>
        <taxon>Bacteria</taxon>
        <taxon>Bacillati</taxon>
        <taxon>Bacillota</taxon>
        <taxon>Bacilli</taxon>
        <taxon>Bacillales</taxon>
        <taxon>Bacillaceae</taxon>
        <taxon>Alteribacter</taxon>
    </lineage>
</organism>
<keyword evidence="8" id="KW-1185">Reference proteome</keyword>
<keyword evidence="4 5" id="KW-0648">Protein biosynthesis</keyword>
<comment type="function">
    <text evidence="5">Key component of the ribosome quality control system (RQC), a ribosome-associated complex that mediates the extraction of incompletely synthesized nascent chains from stalled ribosomes and their subsequent degradation. RqcH recruits Ala-charged tRNA, and with RqcP directs the elongation of stalled nascent chains on 50S ribosomal subunits, leading to non-templated C-terminal alanine extensions (Ala tail). The Ala tail promotes nascent chain degradation. RqcP is associated with the translocation-like movement of the peptidyl-tRNA from the A-site into the P-site.</text>
</comment>
<sequence length="92" mass="10561">MRIDKYLKVSRLIKRRTMAKELAEKGRIDVNGQTAKAGTNVKAGDELTIRFGQKTVTVQVDRLEERARKDEAATLYTLVKEEAVKRPEDDWL</sequence>